<sequence>MPFTMLNETVNQQQEFPPMELCLPELNRRNGPQMTHINSASLQALSFDDRNKQISRANSFRSLDESPDQDKFVERHNTTAEIYQIFKDNVDSLFSRKIVPEKQAEFLNHILAIVGQLLMAMEAEKQYLMSEVLCGWAVQQQKLSVSRQPPSVVVKCGEAENHRRSRFWFNTEIRILGGRAFGLNRLTDDVSIQCLLITDETAKRMRKNAYYEICEHEEFAVEPMIAHLKNVDLGIVEGAGAGQPIMVAKFEDMACINILFSQYNLKTAIAAYKRYHLCYTVRLQTLKHQIDLVGKKALLEIPQKPTDQIGLNQPRPFNLVSKQHLLVRLKPDVNGNVPVENFLRMPVAEEFCINKKAVSAKESGAQTPLASSSGVLAGAIDGEWKLVPFFEWFFKLAEMVNKHFLQMWNDGLIFGFCGKEEAERLLAQCQRNSTSLIELQGRSLSQELLNNEKYRDIEFVWPQTNIEWALGARERCLSMSCAAQRKPRQLQPSALYFENQGAGMGSQGSSGLRF</sequence>
<dbReference type="Gene3D" id="1.10.238.10">
    <property type="entry name" value="EF-hand"/>
    <property type="match status" value="1"/>
</dbReference>
<accession>A0A1I8BNN2</accession>
<dbReference type="WBParaSite" id="MhA1_Contig354.frz3.fgene1">
    <property type="protein sequence ID" value="MhA1_Contig354.frz3.fgene1"/>
    <property type="gene ID" value="MhA1_Contig354.frz3.fgene1"/>
</dbReference>
<evidence type="ECO:0000313" key="3">
    <source>
        <dbReference type="WBParaSite" id="MhA1_Contig354.frz3.fgene1"/>
    </source>
</evidence>
<dbReference type="InterPro" id="IPR057515">
    <property type="entry name" value="STATB_N"/>
</dbReference>
<reference evidence="3" key="1">
    <citation type="submission" date="2016-11" db="UniProtKB">
        <authorList>
            <consortium name="WormBaseParasite"/>
        </authorList>
    </citation>
    <scope>IDENTIFICATION</scope>
</reference>
<feature type="domain" description="Signal transducer and activator of transcription b N-terminal" evidence="1">
    <location>
        <begin position="71"/>
        <end position="146"/>
    </location>
</feature>
<evidence type="ECO:0000313" key="2">
    <source>
        <dbReference type="Proteomes" id="UP000095281"/>
    </source>
</evidence>
<protein>
    <submittedName>
        <fullName evidence="3">SH2 domain-containing protein</fullName>
    </submittedName>
</protein>
<dbReference type="Proteomes" id="UP000095281">
    <property type="component" value="Unplaced"/>
</dbReference>
<dbReference type="Pfam" id="PF24629">
    <property type="entry name" value="STATB_N"/>
    <property type="match status" value="1"/>
</dbReference>
<proteinExistence type="predicted"/>
<name>A0A1I8BNN2_MELHA</name>
<dbReference type="OMA" id="LIYPDID"/>
<organism evidence="2 3">
    <name type="scientific">Meloidogyne hapla</name>
    <name type="common">Root-knot nematode worm</name>
    <dbReference type="NCBI Taxonomy" id="6305"/>
    <lineage>
        <taxon>Eukaryota</taxon>
        <taxon>Metazoa</taxon>
        <taxon>Ecdysozoa</taxon>
        <taxon>Nematoda</taxon>
        <taxon>Chromadorea</taxon>
        <taxon>Rhabditida</taxon>
        <taxon>Tylenchina</taxon>
        <taxon>Tylenchomorpha</taxon>
        <taxon>Tylenchoidea</taxon>
        <taxon>Meloidogynidae</taxon>
        <taxon>Meloidogyninae</taxon>
        <taxon>Meloidogyne</taxon>
    </lineage>
</organism>
<keyword evidence="2" id="KW-1185">Reference proteome</keyword>
<dbReference type="AlphaFoldDB" id="A0A1I8BNN2"/>
<evidence type="ECO:0000259" key="1">
    <source>
        <dbReference type="Pfam" id="PF24629"/>
    </source>
</evidence>